<dbReference type="PANTHER" id="PTHR10537">
    <property type="entry name" value="DNA PRIMASE LARGE SUBUNIT"/>
    <property type="match status" value="1"/>
</dbReference>
<protein>
    <submittedName>
        <fullName evidence="13">DNA PRIMASE LARGE SUBUNIT</fullName>
    </submittedName>
</protein>
<evidence type="ECO:0000256" key="6">
    <source>
        <dbReference type="ARBA" id="ARBA00022723"/>
    </source>
</evidence>
<gene>
    <name evidence="13" type="ORF">OIU85_029180</name>
</gene>
<dbReference type="GO" id="GO:0046872">
    <property type="term" value="F:metal ion binding"/>
    <property type="evidence" value="ECO:0007669"/>
    <property type="project" value="UniProtKB-KW"/>
</dbReference>
<dbReference type="Pfam" id="PF26466">
    <property type="entry name" value="DNA_primase_lrg_N"/>
    <property type="match status" value="1"/>
</dbReference>
<keyword evidence="10" id="KW-0732">Signal</keyword>
<dbReference type="GO" id="GO:0005658">
    <property type="term" value="C:alpha DNA polymerase:primase complex"/>
    <property type="evidence" value="ECO:0007669"/>
    <property type="project" value="UniProtKB-ARBA"/>
</dbReference>
<keyword evidence="9" id="KW-0238">DNA-binding</keyword>
<dbReference type="CDD" id="cd07322">
    <property type="entry name" value="PriL_PriS_Eukaryotic"/>
    <property type="match status" value="1"/>
</dbReference>
<evidence type="ECO:0000256" key="1">
    <source>
        <dbReference type="ARBA" id="ARBA00001966"/>
    </source>
</evidence>
<dbReference type="GO" id="GO:0006270">
    <property type="term" value="P:DNA replication initiation"/>
    <property type="evidence" value="ECO:0007669"/>
    <property type="project" value="TreeGrafter"/>
</dbReference>
<evidence type="ECO:0000256" key="2">
    <source>
        <dbReference type="ARBA" id="ARBA00010564"/>
    </source>
</evidence>
<feature type="domain" description="DNA primase large subunit C-terminal" evidence="11">
    <location>
        <begin position="623"/>
        <end position="791"/>
    </location>
</feature>
<evidence type="ECO:0000256" key="5">
    <source>
        <dbReference type="ARBA" id="ARBA00022705"/>
    </source>
</evidence>
<evidence type="ECO:0000256" key="3">
    <source>
        <dbReference type="ARBA" id="ARBA00022485"/>
    </source>
</evidence>
<keyword evidence="8" id="KW-0411">Iron-sulfur</keyword>
<evidence type="ECO:0000259" key="12">
    <source>
        <dbReference type="Pfam" id="PF07889"/>
    </source>
</evidence>
<comment type="similarity">
    <text evidence="2">Belongs to the eukaryotic-type primase large subunit family.</text>
</comment>
<evidence type="ECO:0000256" key="10">
    <source>
        <dbReference type="SAM" id="SignalP"/>
    </source>
</evidence>
<comment type="cofactor">
    <cofactor evidence="1">
        <name>[4Fe-4S] cluster</name>
        <dbReference type="ChEBI" id="CHEBI:49883"/>
    </cofactor>
</comment>
<dbReference type="InterPro" id="IPR058560">
    <property type="entry name" value="DNA_primase_C"/>
</dbReference>
<evidence type="ECO:0000313" key="13">
    <source>
        <dbReference type="EMBL" id="KAJ6703181.1"/>
    </source>
</evidence>
<feature type="chain" id="PRO_5040252251" evidence="10">
    <location>
        <begin position="23"/>
        <end position="814"/>
    </location>
</feature>
<keyword evidence="14" id="KW-1185">Reference proteome</keyword>
<keyword evidence="6" id="KW-0479">Metal-binding</keyword>
<dbReference type="GO" id="GO:0003677">
    <property type="term" value="F:DNA binding"/>
    <property type="evidence" value="ECO:0007669"/>
    <property type="project" value="UniProtKB-KW"/>
</dbReference>
<keyword evidence="7" id="KW-0408">Iron</keyword>
<evidence type="ECO:0000259" key="11">
    <source>
        <dbReference type="Pfam" id="PF04104"/>
    </source>
</evidence>
<evidence type="ECO:0000313" key="14">
    <source>
        <dbReference type="Proteomes" id="UP001151529"/>
    </source>
</evidence>
<keyword evidence="4" id="KW-0639">Primosome</keyword>
<sequence>MALPLGKLTILVGAGILGSVLAKEGRLPDVSNFVSGAFKIAFRQLKQDDSTLSVSKSSKPPNDSLIAQVNSLRQELQMLASSRPVTIVTANGTGANKYGTVVVVVVVGYGYVWWKGWKLPDMMFATRRSLSDACTSIAQQLENVYASIRSTRRHLSSKINDVDSNLNAVAELTASTQEKVIELREDSSRIGNDVRYVRDAVETLELKISRIEGKQDLTTQGVKRLCDYASNLENNLLEENIQTSASSSRLTFSSKAGALPAPSSEPSTPALIGSQEVQRPPLNAASASSQQRSNGISVVAELVGSLGISNGIHTPEETSNGTSWFKPAFLMRTRSATNSFNEEFIPPRCIDTETWVTVFGSGLRRQSEFLVREGMEIVKPQWKKPPPSANDAASTLPLYCSAPSLEVRLEDFELYAIDRLRVLKAHMGHPLPSEVTNKDIISHFVLRLVYCRTEELRKWFLSNEIVLFRNRFCWKTSSEAQRLLMAELDLPYKPVTTAEFEGVKEKLDLVARSIGQPKPTASGAIFYKVPFEEVPELVAGRRVFIYKGYAYVAMNQVVSLVATQFRGLLSKALVLTNRKWTSTIREQEKDRLTPIVEALCTSYLGPDYSQPKEFAEVSIKDIDQVAKSSFPLCMRHLFEKLREDHHLKHGGRMQLGLFLKGVGLKLDDALAFWKAEFSQKVGAERFDKEYAYSIRHNYGREGKRTDYTPYSCQKIISSTPGVGDHHGCPYRHFSEENLKAALSKMGVNSGALENVMDKVRNRHYQLACTLTFESIHGSSNDAGINHPNQYFSDSHEIFKSKNNPSGQGEALGDR</sequence>
<organism evidence="13 14">
    <name type="scientific">Salix viminalis</name>
    <name type="common">Common osier</name>
    <name type="synonym">Basket willow</name>
    <dbReference type="NCBI Taxonomy" id="40686"/>
    <lineage>
        <taxon>Eukaryota</taxon>
        <taxon>Viridiplantae</taxon>
        <taxon>Streptophyta</taxon>
        <taxon>Embryophyta</taxon>
        <taxon>Tracheophyta</taxon>
        <taxon>Spermatophyta</taxon>
        <taxon>Magnoliopsida</taxon>
        <taxon>eudicotyledons</taxon>
        <taxon>Gunneridae</taxon>
        <taxon>Pentapetalae</taxon>
        <taxon>rosids</taxon>
        <taxon>fabids</taxon>
        <taxon>Malpighiales</taxon>
        <taxon>Salicaceae</taxon>
        <taxon>Saliceae</taxon>
        <taxon>Salix</taxon>
    </lineage>
</organism>
<dbReference type="OrthoDB" id="421393at2759"/>
<dbReference type="InterPro" id="IPR016558">
    <property type="entry name" value="DNA_primase_lsu_euk"/>
</dbReference>
<dbReference type="Pfam" id="PF07889">
    <property type="entry name" value="DUF1664"/>
    <property type="match status" value="1"/>
</dbReference>
<evidence type="ECO:0000256" key="8">
    <source>
        <dbReference type="ARBA" id="ARBA00023014"/>
    </source>
</evidence>
<dbReference type="InterPro" id="IPR007238">
    <property type="entry name" value="DNA_primase_lsu_euk/arc"/>
</dbReference>
<dbReference type="PANTHER" id="PTHR10537:SF3">
    <property type="entry name" value="DNA PRIMASE LARGE SUBUNIT"/>
    <property type="match status" value="1"/>
</dbReference>
<evidence type="ECO:0000256" key="9">
    <source>
        <dbReference type="ARBA" id="ARBA00023125"/>
    </source>
</evidence>
<dbReference type="GO" id="GO:0006269">
    <property type="term" value="P:DNA replication, synthesis of primer"/>
    <property type="evidence" value="ECO:0007669"/>
    <property type="project" value="UniProtKB-KW"/>
</dbReference>
<dbReference type="Pfam" id="PF04104">
    <property type="entry name" value="DNA_primase_lrg"/>
    <property type="match status" value="1"/>
</dbReference>
<evidence type="ECO:0000256" key="7">
    <source>
        <dbReference type="ARBA" id="ARBA00023004"/>
    </source>
</evidence>
<name>A0A9Q0QB06_SALVM</name>
<dbReference type="Gene3D" id="1.20.930.80">
    <property type="match status" value="1"/>
</dbReference>
<reference evidence="13" key="2">
    <citation type="journal article" date="2023" name="Int. J. Mol. Sci.">
        <title>De Novo Assembly and Annotation of 11 Diverse Shrub Willow (Salix) Genomes Reveals Novel Gene Organization in Sex-Linked Regions.</title>
        <authorList>
            <person name="Hyden B."/>
            <person name="Feng K."/>
            <person name="Yates T.B."/>
            <person name="Jawdy S."/>
            <person name="Cereghino C."/>
            <person name="Smart L.B."/>
            <person name="Muchero W."/>
        </authorList>
    </citation>
    <scope>NUCLEOTIDE SEQUENCE [LARGE SCALE GENOMIC DNA]</scope>
    <source>
        <tissue evidence="13">Shoot tip</tissue>
    </source>
</reference>
<feature type="signal peptide" evidence="10">
    <location>
        <begin position="1"/>
        <end position="22"/>
    </location>
</feature>
<keyword evidence="3" id="KW-0004">4Fe-4S</keyword>
<keyword evidence="5" id="KW-0235">DNA replication</keyword>
<dbReference type="GO" id="GO:0051539">
    <property type="term" value="F:4 iron, 4 sulfur cluster binding"/>
    <property type="evidence" value="ECO:0007669"/>
    <property type="project" value="UniProtKB-KW"/>
</dbReference>
<proteinExistence type="inferred from homology"/>
<dbReference type="InterPro" id="IPR012458">
    <property type="entry name" value="DUF1664"/>
</dbReference>
<dbReference type="Proteomes" id="UP001151529">
    <property type="component" value="Chromosome 3"/>
</dbReference>
<dbReference type="AlphaFoldDB" id="A0A9Q0QB06"/>
<dbReference type="SUPFAM" id="SSF75708">
    <property type="entry name" value="Chemotaxis phosphatase CheZ"/>
    <property type="match status" value="1"/>
</dbReference>
<accession>A0A9Q0QB06</accession>
<reference evidence="13" key="1">
    <citation type="submission" date="2022-11" db="EMBL/GenBank/DDBJ databases">
        <authorList>
            <person name="Hyden B.L."/>
            <person name="Feng K."/>
            <person name="Yates T."/>
            <person name="Jawdy S."/>
            <person name="Smart L.B."/>
            <person name="Muchero W."/>
        </authorList>
    </citation>
    <scope>NUCLEOTIDE SEQUENCE</scope>
    <source>
        <tissue evidence="13">Shoot tip</tissue>
    </source>
</reference>
<dbReference type="EMBL" id="JAPFFL010000009">
    <property type="protein sequence ID" value="KAJ6703181.1"/>
    <property type="molecule type" value="Genomic_DNA"/>
</dbReference>
<evidence type="ECO:0000256" key="4">
    <source>
        <dbReference type="ARBA" id="ARBA00022515"/>
    </source>
</evidence>
<feature type="domain" description="DUF1664" evidence="12">
    <location>
        <begin position="97"/>
        <end position="215"/>
    </location>
</feature>
<comment type="caution">
    <text evidence="13">The sequence shown here is derived from an EMBL/GenBank/DDBJ whole genome shotgun (WGS) entry which is preliminary data.</text>
</comment>